<evidence type="ECO:0000313" key="2">
    <source>
        <dbReference type="EMBL" id="KOO52542.1"/>
    </source>
</evidence>
<dbReference type="Proteomes" id="UP000036867">
    <property type="component" value="Unassembled WGS sequence"/>
</dbReference>
<proteinExistence type="predicted"/>
<name>A0A0M0LNT6_9BACL</name>
<dbReference type="EMBL" id="LILB01000001">
    <property type="protein sequence ID" value="KOO52542.1"/>
    <property type="molecule type" value="Genomic_DNA"/>
</dbReference>
<reference evidence="3" key="1">
    <citation type="submission" date="2015-08" db="EMBL/GenBank/DDBJ databases">
        <title>Fjat-10028 dsm 16317.</title>
        <authorList>
            <person name="Liu B."/>
            <person name="Wang J."/>
            <person name="Zhu Y."/>
            <person name="Liu G."/>
            <person name="Chen Q."/>
            <person name="Chen Z."/>
            <person name="Lan J."/>
            <person name="Che J."/>
            <person name="Ge C."/>
            <person name="Shi H."/>
            <person name="Pan Z."/>
            <person name="Liu X."/>
        </authorList>
    </citation>
    <scope>NUCLEOTIDE SEQUENCE [LARGE SCALE GENOMIC DNA]</scope>
    <source>
        <strain evidence="3">DSM 16317</strain>
    </source>
</reference>
<comment type="caution">
    <text evidence="2">The sequence shown here is derived from an EMBL/GenBank/DDBJ whole genome shotgun (WGS) entry which is preliminary data.</text>
</comment>
<dbReference type="GeneID" id="301136276"/>
<accession>A0A0M0LNT6</accession>
<keyword evidence="1" id="KW-0175">Coiled coil</keyword>
<organism evidence="2 3">
    <name type="scientific">Viridibacillus arvi</name>
    <dbReference type="NCBI Taxonomy" id="263475"/>
    <lineage>
        <taxon>Bacteria</taxon>
        <taxon>Bacillati</taxon>
        <taxon>Bacillota</taxon>
        <taxon>Bacilli</taxon>
        <taxon>Bacillales</taxon>
        <taxon>Caryophanaceae</taxon>
        <taxon>Viridibacillus</taxon>
    </lineage>
</organism>
<dbReference type="RefSeq" id="WP_053416705.1">
    <property type="nucleotide sequence ID" value="NZ_LILB01000001.1"/>
</dbReference>
<evidence type="ECO:0000256" key="1">
    <source>
        <dbReference type="SAM" id="Coils"/>
    </source>
</evidence>
<feature type="coiled-coil region" evidence="1">
    <location>
        <begin position="35"/>
        <end position="62"/>
    </location>
</feature>
<dbReference type="AlphaFoldDB" id="A0A0M0LNT6"/>
<gene>
    <name evidence="2" type="ORF">AMD00_09165</name>
</gene>
<sequence>MNIEEFKLQLKSMVMLSQVTDTVCTLLQAKNMIESSIENSRIENIEEELGKLEKAYSSVYSELVYYPHDLIEVSIEEKMKV</sequence>
<protein>
    <submittedName>
        <fullName evidence="2">Uncharacterized protein</fullName>
    </submittedName>
</protein>
<evidence type="ECO:0000313" key="3">
    <source>
        <dbReference type="Proteomes" id="UP000036867"/>
    </source>
</evidence>
<dbReference type="OrthoDB" id="9922166at2"/>
<keyword evidence="3" id="KW-1185">Reference proteome</keyword>